<dbReference type="Gene3D" id="3.90.640.10">
    <property type="entry name" value="Actin, Chain A, domain 4"/>
    <property type="match status" value="1"/>
</dbReference>
<keyword evidence="4" id="KW-1185">Reference proteome</keyword>
<dbReference type="VEuPathDB" id="TriTrypDB:ADEAN_000950200"/>
<dbReference type="AlphaFoldDB" id="A0A7G2CU26"/>
<dbReference type="Proteomes" id="UP000515908">
    <property type="component" value="Chromosome 23"/>
</dbReference>
<proteinExistence type="inferred from homology"/>
<reference evidence="3 4" key="1">
    <citation type="submission" date="2020-08" db="EMBL/GenBank/DDBJ databases">
        <authorList>
            <person name="Newling K."/>
            <person name="Davey J."/>
            <person name="Forrester S."/>
        </authorList>
    </citation>
    <scope>NUCLEOTIDE SEQUENCE [LARGE SCALE GENOMIC DNA]</scope>
    <source>
        <strain evidence="4">Crithidia deanei Carvalho (ATCC PRA-265)</strain>
    </source>
</reference>
<comment type="similarity">
    <text evidence="1">Belongs to the actin family.</text>
</comment>
<dbReference type="PANTHER" id="PTHR11937">
    <property type="entry name" value="ACTIN"/>
    <property type="match status" value="1"/>
</dbReference>
<evidence type="ECO:0000256" key="2">
    <source>
        <dbReference type="SAM" id="SignalP"/>
    </source>
</evidence>
<sequence length="438" mass="48839">MRHCKYKYLSFSVLFLLVAFHFRNHSRTKKVRMKVAPNTAKILRNVSLPDEAAVTYTNSVVLDVGGHSTRIGFAGDNAPRFNERTVMNRGTKTVFNDAYNERDHKNLVNVVEDGTITDWEAYEALVERVSEMVCWGDQELNTPLLLSEKALIPHTQRQRQAEIFFEKFNVPSLSVALSPVLSLYSVGLSSGVAVELGYSQCHVAPVFQGISLFHATHCLGLGGRDLTELFSTKTSAALPEAVQPHRRNDVWSYLKEKTCTTAESRDAYRGYADAKDTSDFAVEQTLPDGATLTIGAERFIPEALFQPHFLPRMNDLPDQGNITSEVQLRTTVSPKGIHELLAESIKKCDTDLQPFFWDNTVLSGGTSLFRNLSSRLETEVGNFTTGTERIRVVASPERRDAAFIGGSILASLPTFQDLWVKRSDYDEIGSMAVVRGCF</sequence>
<evidence type="ECO:0000313" key="3">
    <source>
        <dbReference type="EMBL" id="CAD2221963.1"/>
    </source>
</evidence>
<dbReference type="Pfam" id="PF00022">
    <property type="entry name" value="Actin"/>
    <property type="match status" value="1"/>
</dbReference>
<feature type="signal peptide" evidence="2">
    <location>
        <begin position="1"/>
        <end position="28"/>
    </location>
</feature>
<dbReference type="Gene3D" id="3.30.420.40">
    <property type="match status" value="2"/>
</dbReference>
<dbReference type="PRINTS" id="PR00190">
    <property type="entry name" value="ACTIN"/>
</dbReference>
<evidence type="ECO:0000256" key="1">
    <source>
        <dbReference type="RuleBase" id="RU000487"/>
    </source>
</evidence>
<keyword evidence="2" id="KW-0732">Signal</keyword>
<name>A0A7G2CU26_9TRYP</name>
<dbReference type="InterPro" id="IPR004000">
    <property type="entry name" value="Actin"/>
</dbReference>
<feature type="chain" id="PRO_5028992540" evidence="2">
    <location>
        <begin position="29"/>
        <end position="438"/>
    </location>
</feature>
<gene>
    <name evidence="3" type="ORF">ADEAN_000950200</name>
</gene>
<dbReference type="InterPro" id="IPR004001">
    <property type="entry name" value="Actin_CS"/>
</dbReference>
<dbReference type="InterPro" id="IPR043129">
    <property type="entry name" value="ATPase_NBD"/>
</dbReference>
<dbReference type="EMBL" id="LR877167">
    <property type="protein sequence ID" value="CAD2221963.1"/>
    <property type="molecule type" value="Genomic_DNA"/>
</dbReference>
<evidence type="ECO:0000313" key="4">
    <source>
        <dbReference type="Proteomes" id="UP000515908"/>
    </source>
</evidence>
<organism evidence="3 4">
    <name type="scientific">Angomonas deanei</name>
    <dbReference type="NCBI Taxonomy" id="59799"/>
    <lineage>
        <taxon>Eukaryota</taxon>
        <taxon>Discoba</taxon>
        <taxon>Euglenozoa</taxon>
        <taxon>Kinetoplastea</taxon>
        <taxon>Metakinetoplastina</taxon>
        <taxon>Trypanosomatida</taxon>
        <taxon>Trypanosomatidae</taxon>
        <taxon>Strigomonadinae</taxon>
        <taxon>Angomonas</taxon>
    </lineage>
</organism>
<dbReference type="SMART" id="SM00268">
    <property type="entry name" value="ACTIN"/>
    <property type="match status" value="1"/>
</dbReference>
<accession>A0A7G2CU26</accession>
<protein>
    <submittedName>
        <fullName evidence="3">Actin, putative</fullName>
    </submittedName>
</protein>
<dbReference type="SUPFAM" id="SSF53067">
    <property type="entry name" value="Actin-like ATPase domain"/>
    <property type="match status" value="2"/>
</dbReference>
<dbReference type="PROSITE" id="PS00432">
    <property type="entry name" value="ACTINS_2"/>
    <property type="match status" value="1"/>
</dbReference>